<keyword evidence="1" id="KW-1133">Transmembrane helix</keyword>
<evidence type="ECO:0000313" key="2">
    <source>
        <dbReference type="EMBL" id="KAL0127781.1"/>
    </source>
</evidence>
<keyword evidence="3" id="KW-1185">Reference proteome</keyword>
<dbReference type="EMBL" id="JADYXP020000003">
    <property type="protein sequence ID" value="KAL0127781.1"/>
    <property type="molecule type" value="Genomic_DNA"/>
</dbReference>
<proteinExistence type="predicted"/>
<sequence length="84" mass="9904">MKPCSRLRNILKEFIPENTFAVSFPFLCIRSDRDGSSSNRLIMSTRSTSFFFLFSLSFFFFFLHCTRRKTDSFLSKLLNPRRGS</sequence>
<reference evidence="2 3" key="1">
    <citation type="submission" date="2023-03" db="EMBL/GenBank/DDBJ databases">
        <title>High recombination rates correlate with genetic variation in Cardiocondyla obscurior ants.</title>
        <authorList>
            <person name="Errbii M."/>
        </authorList>
    </citation>
    <scope>NUCLEOTIDE SEQUENCE [LARGE SCALE GENOMIC DNA]</scope>
    <source>
        <strain evidence="2">Alpha-2009</strain>
        <tissue evidence="2">Whole body</tissue>
    </source>
</reference>
<dbReference type="Proteomes" id="UP001430953">
    <property type="component" value="Unassembled WGS sequence"/>
</dbReference>
<protein>
    <recommendedName>
        <fullName evidence="4">Transmembrane protein</fullName>
    </recommendedName>
</protein>
<evidence type="ECO:0000256" key="1">
    <source>
        <dbReference type="SAM" id="Phobius"/>
    </source>
</evidence>
<gene>
    <name evidence="2" type="ORF">PUN28_003200</name>
</gene>
<keyword evidence="1" id="KW-0812">Transmembrane</keyword>
<dbReference type="AlphaFoldDB" id="A0AAW2GKT3"/>
<keyword evidence="1" id="KW-0472">Membrane</keyword>
<feature type="transmembrane region" description="Helical" evidence="1">
    <location>
        <begin position="48"/>
        <end position="66"/>
    </location>
</feature>
<evidence type="ECO:0000313" key="3">
    <source>
        <dbReference type="Proteomes" id="UP001430953"/>
    </source>
</evidence>
<evidence type="ECO:0008006" key="4">
    <source>
        <dbReference type="Google" id="ProtNLM"/>
    </source>
</evidence>
<accession>A0AAW2GKT3</accession>
<name>A0AAW2GKT3_9HYME</name>
<comment type="caution">
    <text evidence="2">The sequence shown here is derived from an EMBL/GenBank/DDBJ whole genome shotgun (WGS) entry which is preliminary data.</text>
</comment>
<organism evidence="2 3">
    <name type="scientific">Cardiocondyla obscurior</name>
    <dbReference type="NCBI Taxonomy" id="286306"/>
    <lineage>
        <taxon>Eukaryota</taxon>
        <taxon>Metazoa</taxon>
        <taxon>Ecdysozoa</taxon>
        <taxon>Arthropoda</taxon>
        <taxon>Hexapoda</taxon>
        <taxon>Insecta</taxon>
        <taxon>Pterygota</taxon>
        <taxon>Neoptera</taxon>
        <taxon>Endopterygota</taxon>
        <taxon>Hymenoptera</taxon>
        <taxon>Apocrita</taxon>
        <taxon>Aculeata</taxon>
        <taxon>Formicoidea</taxon>
        <taxon>Formicidae</taxon>
        <taxon>Myrmicinae</taxon>
        <taxon>Cardiocondyla</taxon>
    </lineage>
</organism>